<comment type="caution">
    <text evidence="8">The sequence shown here is derived from an EMBL/GenBank/DDBJ whole genome shotgun (WGS) entry which is preliminary data.</text>
</comment>
<dbReference type="InterPro" id="IPR051413">
    <property type="entry name" value="K/Na_HCN_channel"/>
</dbReference>
<proteinExistence type="predicted"/>
<evidence type="ECO:0000313" key="9">
    <source>
        <dbReference type="Proteomes" id="UP001189429"/>
    </source>
</evidence>
<feature type="region of interest" description="Disordered" evidence="5">
    <location>
        <begin position="898"/>
        <end position="936"/>
    </location>
</feature>
<name>A0ABN9XIK8_9DINO</name>
<evidence type="ECO:0000256" key="6">
    <source>
        <dbReference type="SAM" id="Phobius"/>
    </source>
</evidence>
<feature type="transmembrane region" description="Helical" evidence="6">
    <location>
        <begin position="331"/>
        <end position="360"/>
    </location>
</feature>
<feature type="domain" description="Ion transport" evidence="7">
    <location>
        <begin position="202"/>
        <end position="368"/>
    </location>
</feature>
<dbReference type="InterPro" id="IPR035897">
    <property type="entry name" value="Toll_tir_struct_dom_sf"/>
</dbReference>
<evidence type="ECO:0000256" key="5">
    <source>
        <dbReference type="SAM" id="MobiDB-lite"/>
    </source>
</evidence>
<dbReference type="InterPro" id="IPR005821">
    <property type="entry name" value="Ion_trans_dom"/>
</dbReference>
<keyword evidence="2 6" id="KW-0812">Transmembrane</keyword>
<feature type="transmembrane region" description="Helical" evidence="6">
    <location>
        <begin position="413"/>
        <end position="435"/>
    </location>
</feature>
<keyword evidence="4 6" id="KW-0472">Membrane</keyword>
<evidence type="ECO:0000256" key="3">
    <source>
        <dbReference type="ARBA" id="ARBA00022989"/>
    </source>
</evidence>
<dbReference type="Proteomes" id="UP001189429">
    <property type="component" value="Unassembled WGS sequence"/>
</dbReference>
<accession>A0ABN9XIK8</accession>
<organism evidence="8 9">
    <name type="scientific">Prorocentrum cordatum</name>
    <dbReference type="NCBI Taxonomy" id="2364126"/>
    <lineage>
        <taxon>Eukaryota</taxon>
        <taxon>Sar</taxon>
        <taxon>Alveolata</taxon>
        <taxon>Dinophyceae</taxon>
        <taxon>Prorocentrales</taxon>
        <taxon>Prorocentraceae</taxon>
        <taxon>Prorocentrum</taxon>
    </lineage>
</organism>
<sequence length="936" mass="104009">MAAPPPRAGAPAPQGGFEGLLAELGSLGARLLEQHRRELDAQRHESEAGRGSAWPSVAGSEACPEEAPARASSVSEGRGRTPAVEHFESLATFRAEQAPTWNTMSNSKSAQASYTVLESWVSAVPISQLAAVGPQAAGPERQKKASVALKKTGSALSLTVSKMSFRSARSKSFEDMHDAFVFKSDGFLSKWLMVHPSLWLATLWSFLSLLLIAYDTVTVPIYNFYRFDYVPGTILLFDWFARIFWTLDILLALVTGFHKEGYIEMRPKLVALAYLQSWLLFDLLLVVSDWLAVALKNNTTLMTVPALRALRLMRVFRLLRLGRLSHTINEILLFVSDGVAIVVSVLKLSIGLCIGIHLVACMWYGVGDSSRSGWTSNEALLESAAFSEQADMFSVHWVITQLHGTSLTPPQTFLEICFQGVVLLGAHAFAAFFVASMTQAMISRTDAKNLQMQQAFRRYTRRRRISPGLSFQVQKHLGKPSGRTALQDAVEVENKLVESLPLALQQQLHEEVRLPLLKPVPLFRRDGFSDHRFLRQLCCRAISGVSLISGELVFSLGDSCKRMLVVESGIGVYVKLRRSCEHYSLRGKTLTKYHRTSYQRTESEEEAEQVVRQRGQHISEAALWARWTNHGELFSEGVCTMLILDSSDFASVVSEYEFTRISALKYACCFVSWLNDRAREYLQSDVMDTPKNLIDEYMQKMISDSAFIFISHYKEEAGSDAALIEEGMRRIIKENPAHPAFNLSRPVFLDSNDLQETYHIPSIIRSSHNVVLLLTDNVLTRPWVLIEIVTALRASVPIHLVTIQRPGVGFQFPSADSIERLAAGAGLSSSAQALLRAEGITAEDLKLLGNAFHRIALPFSPHKSANIREAELLDIMNRCELSGSGVAFRCPTDIIPRVTAPPDTKHRVNTPPLPNRSTSVPEASLAERPLGSRLQL</sequence>
<dbReference type="Gene3D" id="1.10.287.70">
    <property type="match status" value="1"/>
</dbReference>
<dbReference type="Pfam" id="PF00520">
    <property type="entry name" value="Ion_trans"/>
    <property type="match status" value="1"/>
</dbReference>
<dbReference type="SUPFAM" id="SSF81324">
    <property type="entry name" value="Voltage-gated potassium channels"/>
    <property type="match status" value="1"/>
</dbReference>
<feature type="transmembrane region" description="Helical" evidence="6">
    <location>
        <begin position="192"/>
        <end position="214"/>
    </location>
</feature>
<feature type="compositionally biased region" description="Basic and acidic residues" evidence="5">
    <location>
        <begin position="35"/>
        <end position="48"/>
    </location>
</feature>
<gene>
    <name evidence="8" type="ORF">PCOR1329_LOCUS77060</name>
</gene>
<feature type="transmembrane region" description="Helical" evidence="6">
    <location>
        <begin position="269"/>
        <end position="293"/>
    </location>
</feature>
<dbReference type="SUPFAM" id="SSF52200">
    <property type="entry name" value="Toll/Interleukin receptor TIR domain"/>
    <property type="match status" value="1"/>
</dbReference>
<feature type="region of interest" description="Disordered" evidence="5">
    <location>
        <begin position="35"/>
        <end position="80"/>
    </location>
</feature>
<keyword evidence="3 6" id="KW-1133">Transmembrane helix</keyword>
<evidence type="ECO:0000259" key="7">
    <source>
        <dbReference type="Pfam" id="PF00520"/>
    </source>
</evidence>
<dbReference type="Gene3D" id="2.60.120.10">
    <property type="entry name" value="Jelly Rolls"/>
    <property type="match status" value="1"/>
</dbReference>
<keyword evidence="9" id="KW-1185">Reference proteome</keyword>
<dbReference type="EMBL" id="CAUYUJ010020627">
    <property type="protein sequence ID" value="CAK0899585.1"/>
    <property type="molecule type" value="Genomic_DNA"/>
</dbReference>
<evidence type="ECO:0000313" key="8">
    <source>
        <dbReference type="EMBL" id="CAK0899585.1"/>
    </source>
</evidence>
<dbReference type="PANTHER" id="PTHR45689">
    <property type="entry name" value="I[[H]] CHANNEL, ISOFORM E"/>
    <property type="match status" value="1"/>
</dbReference>
<comment type="subcellular location">
    <subcellularLocation>
        <location evidence="1">Membrane</location>
        <topology evidence="1">Multi-pass membrane protein</topology>
    </subcellularLocation>
</comment>
<evidence type="ECO:0000256" key="1">
    <source>
        <dbReference type="ARBA" id="ARBA00004141"/>
    </source>
</evidence>
<dbReference type="PANTHER" id="PTHR45689:SF5">
    <property type="entry name" value="I[[H]] CHANNEL, ISOFORM E"/>
    <property type="match status" value="1"/>
</dbReference>
<dbReference type="InterPro" id="IPR018490">
    <property type="entry name" value="cNMP-bd_dom_sf"/>
</dbReference>
<evidence type="ECO:0000256" key="4">
    <source>
        <dbReference type="ARBA" id="ARBA00023136"/>
    </source>
</evidence>
<evidence type="ECO:0000256" key="2">
    <source>
        <dbReference type="ARBA" id="ARBA00022692"/>
    </source>
</evidence>
<protein>
    <recommendedName>
        <fullName evidence="7">Ion transport domain-containing protein</fullName>
    </recommendedName>
</protein>
<dbReference type="InterPro" id="IPR014710">
    <property type="entry name" value="RmlC-like_jellyroll"/>
</dbReference>
<dbReference type="SUPFAM" id="SSF51206">
    <property type="entry name" value="cAMP-binding domain-like"/>
    <property type="match status" value="1"/>
</dbReference>
<feature type="transmembrane region" description="Helical" evidence="6">
    <location>
        <begin position="234"/>
        <end position="257"/>
    </location>
</feature>
<reference evidence="8" key="1">
    <citation type="submission" date="2023-10" db="EMBL/GenBank/DDBJ databases">
        <authorList>
            <person name="Chen Y."/>
            <person name="Shah S."/>
            <person name="Dougan E. K."/>
            <person name="Thang M."/>
            <person name="Chan C."/>
        </authorList>
    </citation>
    <scope>NUCLEOTIDE SEQUENCE [LARGE SCALE GENOMIC DNA]</scope>
</reference>